<sequence length="861" mass="100503">MSTDSEHHRPSFRFRDKFSRFKDKVKEKVKDKAIKHNITLIVHQNLTSNDTDDHYTTHSSRHGFRQHMHHMKDVLKNKTHYSEIKDKIKHKIDDKFDLHDNKTYPKGFYDSLFSPETENDVYLQTALTCLWVIALLCIIPTIIIIFLPSRKKRTATSTNMIFFHIFLCEIFYLSYVLLAIINVAKDFRLGPFLCDFANYGMYVTIPIMQFALLFLSLERLQTHFKLSMTWTKIFTKPFLIQVILCAIWIILIALVATFMFIKKQFSFNFFKDKIHSLAPPIVGDVVERMVARRHHCSIDGRLSSVFKTVIIILFIILIVKPIIFSLGFNLLTPYCCKKKRKDLEKHGDRRTTTLVTIFLLLNLFFSFPFYIVSMFNTILTRIDSTKDTFTLILKICFTLRITNIIFECLAFYIFERNSWNLLRKLLYYGTCKKCSIFNASPDDDVMYTKDPDVQDLINRTRLPSDDDDDNNKEKMKKKRRTKKEPEPITESEPDDDDDDGGFRKPSRKKSKFEKAKTPDESDNDDDNDDGAFRKSNRKKPKFEKVKTPDESDNDDNNEETVIKPKPNSSKKIIESEEEEEEEEDEDEKTIPKTKIIKRQTSSTKKVESDDDEPKQITTKNRKSKIKQPESDNDEDNEPKHITITKRSSRTRKPVSNDDDDDRDQRYQTTTIPKRKSRPRIQEETTIEHPKTKSTKSHRNDVEIQIPNGRSTSHRPSSVTKKSTQRHSTSTDHHNTKHHSRQRSPSLNESEADRASDASHTSSKMIKTSASSKPIIKQTTKPHSSSKEHKQIRSRSPNQSHSRYRTESSPSSPQRRAKPTKSTKSHHTTRKHSHSASTKTNIHTKKPKIDRRTRILEMSDEV</sequence>
<dbReference type="EMBL" id="CAJOAX010002158">
    <property type="protein sequence ID" value="CAF3775069.1"/>
    <property type="molecule type" value="Genomic_DNA"/>
</dbReference>
<protein>
    <recommendedName>
        <fullName evidence="7">G-protein coupled receptors family 1 profile domain-containing protein</fullName>
    </recommendedName>
</protein>
<evidence type="ECO:0000259" key="7">
    <source>
        <dbReference type="PROSITE" id="PS50262"/>
    </source>
</evidence>
<feature type="compositionally biased region" description="Polar residues" evidence="5">
    <location>
        <begin position="793"/>
        <end position="813"/>
    </location>
</feature>
<reference evidence="8" key="1">
    <citation type="submission" date="2021-02" db="EMBL/GenBank/DDBJ databases">
        <authorList>
            <person name="Nowell W R."/>
        </authorList>
    </citation>
    <scope>NUCLEOTIDE SEQUENCE</scope>
</reference>
<dbReference type="AlphaFoldDB" id="A0A818ZP42"/>
<dbReference type="PROSITE" id="PS50262">
    <property type="entry name" value="G_PROTEIN_RECEP_F1_2"/>
    <property type="match status" value="1"/>
</dbReference>
<feature type="compositionally biased region" description="Basic and acidic residues" evidence="5">
    <location>
        <begin position="679"/>
        <end position="690"/>
    </location>
</feature>
<name>A0A818ZP42_9BILA</name>
<feature type="transmembrane region" description="Helical" evidence="6">
    <location>
        <begin position="121"/>
        <end position="148"/>
    </location>
</feature>
<feature type="transmembrane region" description="Helical" evidence="6">
    <location>
        <begin position="309"/>
        <end position="331"/>
    </location>
</feature>
<feature type="transmembrane region" description="Helical" evidence="6">
    <location>
        <begin position="160"/>
        <end position="184"/>
    </location>
</feature>
<proteinExistence type="predicted"/>
<feature type="transmembrane region" description="Helical" evidence="6">
    <location>
        <begin position="352"/>
        <end position="371"/>
    </location>
</feature>
<feature type="compositionally biased region" description="Acidic residues" evidence="5">
    <location>
        <begin position="520"/>
        <end position="529"/>
    </location>
</feature>
<feature type="compositionally biased region" description="Basic and acidic residues" evidence="5">
    <location>
        <begin position="849"/>
        <end position="861"/>
    </location>
</feature>
<feature type="compositionally biased region" description="Basic residues" evidence="5">
    <location>
        <begin position="814"/>
        <end position="833"/>
    </location>
</feature>
<evidence type="ECO:0000256" key="2">
    <source>
        <dbReference type="ARBA" id="ARBA00022692"/>
    </source>
</evidence>
<dbReference type="Proteomes" id="UP000663823">
    <property type="component" value="Unassembled WGS sequence"/>
</dbReference>
<evidence type="ECO:0000256" key="1">
    <source>
        <dbReference type="ARBA" id="ARBA00004370"/>
    </source>
</evidence>
<evidence type="ECO:0000256" key="6">
    <source>
        <dbReference type="SAM" id="Phobius"/>
    </source>
</evidence>
<dbReference type="SUPFAM" id="SSF81321">
    <property type="entry name" value="Family A G protein-coupled receptor-like"/>
    <property type="match status" value="1"/>
</dbReference>
<feature type="compositionally biased region" description="Polar residues" evidence="5">
    <location>
        <begin position="757"/>
        <end position="782"/>
    </location>
</feature>
<feature type="transmembrane region" description="Helical" evidence="6">
    <location>
        <begin position="238"/>
        <end position="261"/>
    </location>
</feature>
<keyword evidence="3 6" id="KW-1133">Transmembrane helix</keyword>
<evidence type="ECO:0000256" key="5">
    <source>
        <dbReference type="SAM" id="MobiDB-lite"/>
    </source>
</evidence>
<feature type="region of interest" description="Disordered" evidence="5">
    <location>
        <begin position="457"/>
        <end position="861"/>
    </location>
</feature>
<dbReference type="PANTHER" id="PTHR46345:SF8">
    <property type="entry name" value="FORMIN 3, ISOFORM B"/>
    <property type="match status" value="1"/>
</dbReference>
<feature type="compositionally biased region" description="Acidic residues" evidence="5">
    <location>
        <begin position="487"/>
        <end position="499"/>
    </location>
</feature>
<organism evidence="8 9">
    <name type="scientific">Rotaria sordida</name>
    <dbReference type="NCBI Taxonomy" id="392033"/>
    <lineage>
        <taxon>Eukaryota</taxon>
        <taxon>Metazoa</taxon>
        <taxon>Spiralia</taxon>
        <taxon>Gnathifera</taxon>
        <taxon>Rotifera</taxon>
        <taxon>Eurotatoria</taxon>
        <taxon>Bdelloidea</taxon>
        <taxon>Philodinida</taxon>
        <taxon>Philodinidae</taxon>
        <taxon>Rotaria</taxon>
    </lineage>
</organism>
<keyword evidence="2 6" id="KW-0812">Transmembrane</keyword>
<feature type="compositionally biased region" description="Basic residues" evidence="5">
    <location>
        <begin position="642"/>
        <end position="652"/>
    </location>
</feature>
<evidence type="ECO:0000313" key="8">
    <source>
        <dbReference type="EMBL" id="CAF3775069.1"/>
    </source>
</evidence>
<feature type="domain" description="G-protein coupled receptors family 1 profile" evidence="7">
    <location>
        <begin position="140"/>
        <end position="411"/>
    </location>
</feature>
<feature type="compositionally biased region" description="Polar residues" evidence="5">
    <location>
        <begin position="707"/>
        <end position="727"/>
    </location>
</feature>
<comment type="subcellular location">
    <subcellularLocation>
        <location evidence="1">Membrane</location>
    </subcellularLocation>
</comment>
<dbReference type="PANTHER" id="PTHR46345">
    <property type="entry name" value="INVERTED FORMIN-2"/>
    <property type="match status" value="1"/>
</dbReference>
<dbReference type="InterPro" id="IPR017452">
    <property type="entry name" value="GPCR_Rhodpsn_7TM"/>
</dbReference>
<feature type="transmembrane region" description="Helical" evidence="6">
    <location>
        <begin position="196"/>
        <end position="217"/>
    </location>
</feature>
<gene>
    <name evidence="8" type="ORF">OTI717_LOCUS16871</name>
</gene>
<feature type="compositionally biased region" description="Acidic residues" evidence="5">
    <location>
        <begin position="575"/>
        <end position="587"/>
    </location>
</feature>
<evidence type="ECO:0000313" key="9">
    <source>
        <dbReference type="Proteomes" id="UP000663823"/>
    </source>
</evidence>
<comment type="caution">
    <text evidence="8">The sequence shown here is derived from an EMBL/GenBank/DDBJ whole genome shotgun (WGS) entry which is preliminary data.</text>
</comment>
<keyword evidence="4 6" id="KW-0472">Membrane</keyword>
<evidence type="ECO:0000256" key="3">
    <source>
        <dbReference type="ARBA" id="ARBA00022989"/>
    </source>
</evidence>
<accession>A0A818ZP42</accession>
<evidence type="ECO:0000256" key="4">
    <source>
        <dbReference type="ARBA" id="ARBA00023136"/>
    </source>
</evidence>
<dbReference type="Gene3D" id="1.20.1070.10">
    <property type="entry name" value="Rhodopsin 7-helix transmembrane proteins"/>
    <property type="match status" value="1"/>
</dbReference>
<dbReference type="GO" id="GO:0016020">
    <property type="term" value="C:membrane"/>
    <property type="evidence" value="ECO:0007669"/>
    <property type="project" value="UniProtKB-SubCell"/>
</dbReference>